<dbReference type="Gene3D" id="2.60.40.10">
    <property type="entry name" value="Immunoglobulins"/>
    <property type="match status" value="1"/>
</dbReference>
<dbReference type="InterPro" id="IPR050643">
    <property type="entry name" value="Periplasmic_pilus_chap"/>
</dbReference>
<organism evidence="3 4">
    <name type="scientific">Salmonella enterica I</name>
    <dbReference type="NCBI Taxonomy" id="59201"/>
    <lineage>
        <taxon>Bacteria</taxon>
        <taxon>Pseudomonadati</taxon>
        <taxon>Pseudomonadota</taxon>
        <taxon>Gammaproteobacteria</taxon>
        <taxon>Enterobacterales</taxon>
        <taxon>Enterobacteriaceae</taxon>
        <taxon>Salmonella</taxon>
    </lineage>
</organism>
<dbReference type="PANTHER" id="PTHR30251:SF6">
    <property type="entry name" value="FIMBRIAL CHAPERONE YFCS-RELATED"/>
    <property type="match status" value="1"/>
</dbReference>
<accession>A0A379WMA1</accession>
<dbReference type="SUPFAM" id="SSF49354">
    <property type="entry name" value="PapD-like"/>
    <property type="match status" value="1"/>
</dbReference>
<sequence length="92" mass="10249">MNKTNHFKRQALIASVLLAAPLVSHSAIVPDRTRVIFNGNENSITVTLKNGNATLPYLAQAWLEDDKFAKDTRYFTALPPLQRIEPKSDGQV</sequence>
<dbReference type="AlphaFoldDB" id="A0A379WMA1"/>
<dbReference type="InterPro" id="IPR013783">
    <property type="entry name" value="Ig-like_fold"/>
</dbReference>
<evidence type="ECO:0000259" key="2">
    <source>
        <dbReference type="Pfam" id="PF00345"/>
    </source>
</evidence>
<dbReference type="PANTHER" id="PTHR30251">
    <property type="entry name" value="PILUS ASSEMBLY CHAPERONE"/>
    <property type="match status" value="1"/>
</dbReference>
<reference evidence="3 4" key="1">
    <citation type="submission" date="2018-06" db="EMBL/GenBank/DDBJ databases">
        <authorList>
            <consortium name="Pathogen Informatics"/>
            <person name="Doyle S."/>
        </authorList>
    </citation>
    <scope>NUCLEOTIDE SEQUENCE [LARGE SCALE GENOMIC DNA]</scope>
    <source>
        <strain evidence="3 4">NCTC8261</strain>
    </source>
</reference>
<dbReference type="GO" id="GO:0030288">
    <property type="term" value="C:outer membrane-bounded periplasmic space"/>
    <property type="evidence" value="ECO:0007669"/>
    <property type="project" value="InterPro"/>
</dbReference>
<evidence type="ECO:0000256" key="1">
    <source>
        <dbReference type="SAM" id="SignalP"/>
    </source>
</evidence>
<dbReference type="Pfam" id="PF00345">
    <property type="entry name" value="PapD_N"/>
    <property type="match status" value="1"/>
</dbReference>
<evidence type="ECO:0000313" key="3">
    <source>
        <dbReference type="EMBL" id="SUH35267.1"/>
    </source>
</evidence>
<feature type="domain" description="Pili assembly chaperone N-terminal" evidence="2">
    <location>
        <begin position="28"/>
        <end position="92"/>
    </location>
</feature>
<protein>
    <submittedName>
        <fullName evidence="3">Chaperone protein PapD</fullName>
    </submittedName>
</protein>
<feature type="signal peptide" evidence="1">
    <location>
        <begin position="1"/>
        <end position="26"/>
    </location>
</feature>
<dbReference type="InterPro" id="IPR016147">
    <property type="entry name" value="Pili_assmbl_chaperone_N"/>
</dbReference>
<proteinExistence type="predicted"/>
<evidence type="ECO:0000313" key="4">
    <source>
        <dbReference type="Proteomes" id="UP000254712"/>
    </source>
</evidence>
<dbReference type="EMBL" id="UGXT01000002">
    <property type="protein sequence ID" value="SUH35267.1"/>
    <property type="molecule type" value="Genomic_DNA"/>
</dbReference>
<gene>
    <name evidence="3" type="primary">papD_3</name>
    <name evidence="3" type="ORF">NCTC8261_01484</name>
</gene>
<dbReference type="Proteomes" id="UP000254712">
    <property type="component" value="Unassembled WGS sequence"/>
</dbReference>
<dbReference type="GO" id="GO:0071555">
    <property type="term" value="P:cell wall organization"/>
    <property type="evidence" value="ECO:0007669"/>
    <property type="project" value="InterPro"/>
</dbReference>
<name>A0A379WMA1_SALET</name>
<dbReference type="InterPro" id="IPR008962">
    <property type="entry name" value="PapD-like_sf"/>
</dbReference>
<keyword evidence="1" id="KW-0732">Signal</keyword>
<feature type="chain" id="PRO_5016763182" evidence="1">
    <location>
        <begin position="27"/>
        <end position="92"/>
    </location>
</feature>